<dbReference type="PANTHER" id="PTHR30435">
    <property type="entry name" value="FLAGELLAR PROTEIN"/>
    <property type="match status" value="1"/>
</dbReference>
<keyword evidence="8" id="KW-0966">Cell projection</keyword>
<evidence type="ECO:0000256" key="2">
    <source>
        <dbReference type="ARBA" id="ARBA00009677"/>
    </source>
</evidence>
<keyword evidence="4 6" id="KW-0975">Bacterial flagellum</keyword>
<dbReference type="InterPro" id="IPR001444">
    <property type="entry name" value="Flag_bb_rod_N"/>
</dbReference>
<sequence length="138" mass="15257">MIDKLEGALGFHQQALNLRHERQKVLASNIANADTPNYKARDLDFAKELSRVTQQQQPARPDLTVATTSARHIQPSAGSSVGKVDLLYRVPTQPSLDGNTVDMDAERAQFTDNAVRYQASLVLLNSRIQSLKSAMQPE</sequence>
<dbReference type="RefSeq" id="WP_104486217.1">
    <property type="nucleotide sequence ID" value="NZ_BMYB01000002.1"/>
</dbReference>
<comment type="caution">
    <text evidence="8">The sequence shown here is derived from an EMBL/GenBank/DDBJ whole genome shotgun (WGS) entry which is preliminary data.</text>
</comment>
<dbReference type="Pfam" id="PF00460">
    <property type="entry name" value="Flg_bb_rod"/>
    <property type="match status" value="1"/>
</dbReference>
<feature type="domain" description="Flagellar basal body rod protein N-terminal" evidence="7">
    <location>
        <begin position="11"/>
        <end position="39"/>
    </location>
</feature>
<dbReference type="InterPro" id="IPR019776">
    <property type="entry name" value="Flagellar_basal_body_rod_CS"/>
</dbReference>
<comment type="function">
    <text evidence="5 6">Structural component of flagellum, the bacterial motility apparatus. Part of the rod structure of flagellar basal body.</text>
</comment>
<dbReference type="AlphaFoldDB" id="A0A2P5TMY5"/>
<dbReference type="OrthoDB" id="9788334at2"/>
<dbReference type="Proteomes" id="UP000242231">
    <property type="component" value="Unassembled WGS sequence"/>
</dbReference>
<evidence type="ECO:0000259" key="7">
    <source>
        <dbReference type="Pfam" id="PF00460"/>
    </source>
</evidence>
<dbReference type="NCBIfam" id="TIGR01396">
    <property type="entry name" value="FlgB"/>
    <property type="match status" value="1"/>
</dbReference>
<proteinExistence type="inferred from homology"/>
<comment type="similarity">
    <text evidence="2 6">Belongs to the flagella basal body rod proteins family.</text>
</comment>
<evidence type="ECO:0000256" key="1">
    <source>
        <dbReference type="ARBA" id="ARBA00004117"/>
    </source>
</evidence>
<evidence type="ECO:0000256" key="5">
    <source>
        <dbReference type="ARBA" id="ARBA00024934"/>
    </source>
</evidence>
<keyword evidence="8" id="KW-0969">Cilium</keyword>
<evidence type="ECO:0000313" key="9">
    <source>
        <dbReference type="Proteomes" id="UP000242231"/>
    </source>
</evidence>
<keyword evidence="9" id="KW-1185">Reference proteome</keyword>
<dbReference type="GO" id="GO:0030694">
    <property type="term" value="C:bacterial-type flagellum basal body, rod"/>
    <property type="evidence" value="ECO:0007669"/>
    <property type="project" value="InterPro"/>
</dbReference>
<evidence type="ECO:0000313" key="8">
    <source>
        <dbReference type="EMBL" id="PPL16820.1"/>
    </source>
</evidence>
<dbReference type="PROSITE" id="PS00588">
    <property type="entry name" value="FLAGELLA_BB_ROD"/>
    <property type="match status" value="1"/>
</dbReference>
<reference evidence="9" key="1">
    <citation type="submission" date="2016-11" db="EMBL/GenBank/DDBJ databases">
        <authorList>
            <person name="Sisinthy S."/>
            <person name="Ara S."/>
            <person name="Gundlapally S.R."/>
        </authorList>
    </citation>
    <scope>NUCLEOTIDE SEQUENCE [LARGE SCALE GENOMIC DNA]</scope>
    <source>
        <strain evidence="9">V1-41</strain>
    </source>
</reference>
<evidence type="ECO:0000256" key="6">
    <source>
        <dbReference type="PIRNR" id="PIRNR002889"/>
    </source>
</evidence>
<dbReference type="InterPro" id="IPR006300">
    <property type="entry name" value="FlgB"/>
</dbReference>
<organism evidence="8 9">
    <name type="scientific">Oceanisphaera arctica</name>
    <dbReference type="NCBI Taxonomy" id="641510"/>
    <lineage>
        <taxon>Bacteria</taxon>
        <taxon>Pseudomonadati</taxon>
        <taxon>Pseudomonadota</taxon>
        <taxon>Gammaproteobacteria</taxon>
        <taxon>Aeromonadales</taxon>
        <taxon>Aeromonadaceae</taxon>
        <taxon>Oceanisphaera</taxon>
    </lineage>
</organism>
<dbReference type="GO" id="GO:0071978">
    <property type="term" value="P:bacterial-type flagellum-dependent swarming motility"/>
    <property type="evidence" value="ECO:0007669"/>
    <property type="project" value="TreeGrafter"/>
</dbReference>
<dbReference type="EMBL" id="MPZM01000012">
    <property type="protein sequence ID" value="PPL16820.1"/>
    <property type="molecule type" value="Genomic_DNA"/>
</dbReference>
<keyword evidence="8" id="KW-0282">Flagellum</keyword>
<accession>A0A2P5TMY5</accession>
<dbReference type="PIRSF" id="PIRSF002889">
    <property type="entry name" value="Rod_FlgB"/>
    <property type="match status" value="1"/>
</dbReference>
<evidence type="ECO:0000256" key="4">
    <source>
        <dbReference type="ARBA" id="ARBA00023143"/>
    </source>
</evidence>
<comment type="subunit">
    <text evidence="6">The basal body constitutes a major portion of the flagellar organelle and consists of a number of rings mounted on a central rod.</text>
</comment>
<dbReference type="PANTHER" id="PTHR30435:SF12">
    <property type="entry name" value="FLAGELLAR BASAL BODY ROD PROTEIN FLGB"/>
    <property type="match status" value="1"/>
</dbReference>
<comment type="subcellular location">
    <subcellularLocation>
        <location evidence="1 6">Bacterial flagellum basal body</location>
    </subcellularLocation>
</comment>
<name>A0A2P5TMY5_9GAMM</name>
<protein>
    <recommendedName>
        <fullName evidence="3 6">Flagellar basal body rod protein FlgB</fullName>
    </recommendedName>
</protein>
<evidence type="ECO:0000256" key="3">
    <source>
        <dbReference type="ARBA" id="ARBA00014376"/>
    </source>
</evidence>
<gene>
    <name evidence="8" type="ORF">UN63_07525</name>
</gene>